<dbReference type="EMBL" id="PEVB01000049">
    <property type="protein sequence ID" value="PIV07581.1"/>
    <property type="molecule type" value="Genomic_DNA"/>
</dbReference>
<dbReference type="Gene3D" id="1.10.260.40">
    <property type="entry name" value="lambda repressor-like DNA-binding domains"/>
    <property type="match status" value="1"/>
</dbReference>
<accession>A0A2M7BQ15</accession>
<dbReference type="SUPFAM" id="SSF47413">
    <property type="entry name" value="lambda repressor-like DNA-binding domains"/>
    <property type="match status" value="1"/>
</dbReference>
<evidence type="ECO:0000313" key="2">
    <source>
        <dbReference type="EMBL" id="PIV07581.1"/>
    </source>
</evidence>
<protein>
    <recommendedName>
        <fullName evidence="1">HTH cro/C1-type domain-containing protein</fullName>
    </recommendedName>
</protein>
<reference evidence="3" key="1">
    <citation type="submission" date="2017-09" db="EMBL/GenBank/DDBJ databases">
        <title>Depth-based differentiation of microbial function through sediment-hosted aquifers and enrichment of novel symbionts in the deep terrestrial subsurface.</title>
        <authorList>
            <person name="Probst A.J."/>
            <person name="Ladd B."/>
            <person name="Jarett J.K."/>
            <person name="Geller-Mcgrath D.E."/>
            <person name="Sieber C.M.K."/>
            <person name="Emerson J.B."/>
            <person name="Anantharaman K."/>
            <person name="Thomas B.C."/>
            <person name="Malmstrom R."/>
            <person name="Stieglmeier M."/>
            <person name="Klingl A."/>
            <person name="Woyke T."/>
            <person name="Ryan C.M."/>
            <person name="Banfield J.F."/>
        </authorList>
    </citation>
    <scope>NUCLEOTIDE SEQUENCE [LARGE SCALE GENOMIC DNA]</scope>
</reference>
<name>A0A2M7BQ15_9BACT</name>
<dbReference type="InterPro" id="IPR001387">
    <property type="entry name" value="Cro/C1-type_HTH"/>
</dbReference>
<evidence type="ECO:0000259" key="1">
    <source>
        <dbReference type="PROSITE" id="PS50943"/>
    </source>
</evidence>
<comment type="caution">
    <text evidence="2">The sequence shown here is derived from an EMBL/GenBank/DDBJ whole genome shotgun (WGS) entry which is preliminary data.</text>
</comment>
<dbReference type="GO" id="GO:0003677">
    <property type="term" value="F:DNA binding"/>
    <property type="evidence" value="ECO:0007669"/>
    <property type="project" value="InterPro"/>
</dbReference>
<dbReference type="CDD" id="cd00093">
    <property type="entry name" value="HTH_XRE"/>
    <property type="match status" value="1"/>
</dbReference>
<dbReference type="AlphaFoldDB" id="A0A2M7BQ15"/>
<organism evidence="2 3">
    <name type="scientific">Candidatus Shapirobacteria bacterium CG03_land_8_20_14_0_80_35_14</name>
    <dbReference type="NCBI Taxonomy" id="1974878"/>
    <lineage>
        <taxon>Bacteria</taxon>
        <taxon>Candidatus Shapironibacteriota</taxon>
    </lineage>
</organism>
<evidence type="ECO:0000313" key="3">
    <source>
        <dbReference type="Proteomes" id="UP000229191"/>
    </source>
</evidence>
<dbReference type="InterPro" id="IPR010982">
    <property type="entry name" value="Lambda_DNA-bd_dom_sf"/>
</dbReference>
<feature type="domain" description="HTH cro/C1-type" evidence="1">
    <location>
        <begin position="14"/>
        <end position="73"/>
    </location>
</feature>
<dbReference type="PROSITE" id="PS50943">
    <property type="entry name" value="HTH_CROC1"/>
    <property type="match status" value="1"/>
</dbReference>
<sequence>MNNNEITKNFGIFFRDRRVALGFTLRAFCERFGYDPGNISRLERNILTPSVDENILKGYAKALQIEQDSPEWVTFFDLAYTTKGTIPLDIRNNQQIMSVLPAFYRTARGDKLDKKKINELINLISK</sequence>
<proteinExistence type="predicted"/>
<dbReference type="Proteomes" id="UP000229191">
    <property type="component" value="Unassembled WGS sequence"/>
</dbReference>
<gene>
    <name evidence="2" type="ORF">COS53_01665</name>
</gene>